<evidence type="ECO:0000313" key="3">
    <source>
        <dbReference type="Proteomes" id="UP000324897"/>
    </source>
</evidence>
<feature type="compositionally biased region" description="Low complexity" evidence="1">
    <location>
        <begin position="30"/>
        <end position="42"/>
    </location>
</feature>
<proteinExistence type="predicted"/>
<dbReference type="AlphaFoldDB" id="A0A5J9V2N1"/>
<feature type="region of interest" description="Disordered" evidence="1">
    <location>
        <begin position="23"/>
        <end position="43"/>
    </location>
</feature>
<feature type="region of interest" description="Disordered" evidence="1">
    <location>
        <begin position="62"/>
        <end position="93"/>
    </location>
</feature>
<dbReference type="Gramene" id="TVU29621">
    <property type="protein sequence ID" value="TVU29621"/>
    <property type="gene ID" value="EJB05_21196"/>
</dbReference>
<organism evidence="2 3">
    <name type="scientific">Eragrostis curvula</name>
    <name type="common">weeping love grass</name>
    <dbReference type="NCBI Taxonomy" id="38414"/>
    <lineage>
        <taxon>Eukaryota</taxon>
        <taxon>Viridiplantae</taxon>
        <taxon>Streptophyta</taxon>
        <taxon>Embryophyta</taxon>
        <taxon>Tracheophyta</taxon>
        <taxon>Spermatophyta</taxon>
        <taxon>Magnoliopsida</taxon>
        <taxon>Liliopsida</taxon>
        <taxon>Poales</taxon>
        <taxon>Poaceae</taxon>
        <taxon>PACMAD clade</taxon>
        <taxon>Chloridoideae</taxon>
        <taxon>Eragrostideae</taxon>
        <taxon>Eragrostidinae</taxon>
        <taxon>Eragrostis</taxon>
    </lineage>
</organism>
<comment type="caution">
    <text evidence="2">The sequence shown here is derived from an EMBL/GenBank/DDBJ whole genome shotgun (WGS) entry which is preliminary data.</text>
</comment>
<protein>
    <submittedName>
        <fullName evidence="2">Uncharacterized protein</fullName>
    </submittedName>
</protein>
<keyword evidence="3" id="KW-1185">Reference proteome</keyword>
<gene>
    <name evidence="2" type="ORF">EJB05_21196</name>
</gene>
<evidence type="ECO:0000313" key="2">
    <source>
        <dbReference type="EMBL" id="TVU29621.1"/>
    </source>
</evidence>
<feature type="non-terminal residue" evidence="2">
    <location>
        <position position="1"/>
    </location>
</feature>
<sequence length="119" mass="12779">MAGGHSTELHTLPNLTCSCQFAPAPDPLERSSSSPIRRAGSSNFPTRINFFLASTAPIHRRSVRRPAPVANGNAGESKLGRQLSNRPGCRPQATSCEVGMAAHATSSVMLRPEDPFRIR</sequence>
<reference evidence="2 3" key="1">
    <citation type="journal article" date="2019" name="Sci. Rep.">
        <title>A high-quality genome of Eragrostis curvula grass provides insights into Poaceae evolution and supports new strategies to enhance forage quality.</title>
        <authorList>
            <person name="Carballo J."/>
            <person name="Santos B.A.C.M."/>
            <person name="Zappacosta D."/>
            <person name="Garbus I."/>
            <person name="Selva J.P."/>
            <person name="Gallo C.A."/>
            <person name="Diaz A."/>
            <person name="Albertini E."/>
            <person name="Caccamo M."/>
            <person name="Echenique V."/>
        </authorList>
    </citation>
    <scope>NUCLEOTIDE SEQUENCE [LARGE SCALE GENOMIC DNA]</scope>
    <source>
        <strain evidence="3">cv. Victoria</strain>
        <tissue evidence="2">Leaf</tissue>
    </source>
</reference>
<dbReference type="Proteomes" id="UP000324897">
    <property type="component" value="Chromosome 1"/>
</dbReference>
<accession>A0A5J9V2N1</accession>
<evidence type="ECO:0000256" key="1">
    <source>
        <dbReference type="SAM" id="MobiDB-lite"/>
    </source>
</evidence>
<dbReference type="EMBL" id="RWGY01000011">
    <property type="protein sequence ID" value="TVU29621.1"/>
    <property type="molecule type" value="Genomic_DNA"/>
</dbReference>
<name>A0A5J9V2N1_9POAL</name>